<feature type="non-terminal residue" evidence="1">
    <location>
        <position position="1"/>
    </location>
</feature>
<dbReference type="EMBL" id="BARV01038198">
    <property type="protein sequence ID" value="GAI57825.1"/>
    <property type="molecule type" value="Genomic_DNA"/>
</dbReference>
<accession>X1R3Y6</accession>
<sequence>LSNLESAARQHQTEKIIEGKSISPEWYLITITVQQYLFKLKSYFDYVKSLHENFFKKNADSLIKSKQILLAAQLVQRWLEFLRKLEVSEALIEKLVKECITLRHVKDLPWVEIDFDKERSQIESWDKEVVDKLVYLLPILTQSSQFEVGELPDYFGQAYTFGVEACYQACLENDVERFKKIFPIVFFGSLTAYDATRRQVQGWAQKS</sequence>
<proteinExistence type="predicted"/>
<gene>
    <name evidence="1" type="ORF">S06H3_58912</name>
</gene>
<reference evidence="1" key="1">
    <citation type="journal article" date="2014" name="Front. Microbiol.">
        <title>High frequency of phylogenetically diverse reductive dehalogenase-homologous genes in deep subseafloor sedimentary metagenomes.</title>
        <authorList>
            <person name="Kawai M."/>
            <person name="Futagami T."/>
            <person name="Toyoda A."/>
            <person name="Takaki Y."/>
            <person name="Nishi S."/>
            <person name="Hori S."/>
            <person name="Arai W."/>
            <person name="Tsubouchi T."/>
            <person name="Morono Y."/>
            <person name="Uchiyama I."/>
            <person name="Ito T."/>
            <person name="Fujiyama A."/>
            <person name="Inagaki F."/>
            <person name="Takami H."/>
        </authorList>
    </citation>
    <scope>NUCLEOTIDE SEQUENCE</scope>
    <source>
        <strain evidence="1">Expedition CK06-06</strain>
    </source>
</reference>
<evidence type="ECO:0000313" key="1">
    <source>
        <dbReference type="EMBL" id="GAI57825.1"/>
    </source>
</evidence>
<dbReference type="AlphaFoldDB" id="X1R3Y6"/>
<name>X1R3Y6_9ZZZZ</name>
<protein>
    <submittedName>
        <fullName evidence="1">Uncharacterized protein</fullName>
    </submittedName>
</protein>
<comment type="caution">
    <text evidence="1">The sequence shown here is derived from an EMBL/GenBank/DDBJ whole genome shotgun (WGS) entry which is preliminary data.</text>
</comment>
<organism evidence="1">
    <name type="scientific">marine sediment metagenome</name>
    <dbReference type="NCBI Taxonomy" id="412755"/>
    <lineage>
        <taxon>unclassified sequences</taxon>
        <taxon>metagenomes</taxon>
        <taxon>ecological metagenomes</taxon>
    </lineage>
</organism>
<feature type="non-terminal residue" evidence="1">
    <location>
        <position position="207"/>
    </location>
</feature>